<proteinExistence type="predicted"/>
<evidence type="ECO:0000313" key="2">
    <source>
        <dbReference type="EMBL" id="TRM12176.1"/>
    </source>
</evidence>
<organism evidence="2 3">
    <name type="scientific">Lentibacillus cibarius</name>
    <dbReference type="NCBI Taxonomy" id="2583219"/>
    <lineage>
        <taxon>Bacteria</taxon>
        <taxon>Bacillati</taxon>
        <taxon>Bacillota</taxon>
        <taxon>Bacilli</taxon>
        <taxon>Bacillales</taxon>
        <taxon>Bacillaceae</taxon>
        <taxon>Lentibacillus</taxon>
    </lineage>
</organism>
<accession>A0A549YJV7</accession>
<dbReference type="Proteomes" id="UP000319280">
    <property type="component" value="Unassembled WGS sequence"/>
</dbReference>
<reference evidence="2 3" key="1">
    <citation type="submission" date="2019-07" db="EMBL/GenBank/DDBJ databases">
        <title>Genomic analysis of Lentibacillus sp. NKC851-2.</title>
        <authorList>
            <person name="Oh Y.J."/>
        </authorList>
    </citation>
    <scope>NUCLEOTIDE SEQUENCE [LARGE SCALE GENOMIC DNA]</scope>
    <source>
        <strain evidence="2 3">NKC851-2</strain>
    </source>
</reference>
<dbReference type="AlphaFoldDB" id="A0A549YJV7"/>
<gene>
    <name evidence="2" type="ORF">FH966_11055</name>
</gene>
<feature type="coiled-coil region" evidence="1">
    <location>
        <begin position="37"/>
        <end position="64"/>
    </location>
</feature>
<protein>
    <submittedName>
        <fullName evidence="2">Uncharacterized protein</fullName>
    </submittedName>
</protein>
<keyword evidence="1" id="KW-0175">Coiled coil</keyword>
<evidence type="ECO:0000313" key="3">
    <source>
        <dbReference type="Proteomes" id="UP000319280"/>
    </source>
</evidence>
<comment type="caution">
    <text evidence="2">The sequence shown here is derived from an EMBL/GenBank/DDBJ whole genome shotgun (WGS) entry which is preliminary data.</text>
</comment>
<dbReference type="EMBL" id="VJMZ01000001">
    <property type="protein sequence ID" value="TRM12176.1"/>
    <property type="molecule type" value="Genomic_DNA"/>
</dbReference>
<evidence type="ECO:0000256" key="1">
    <source>
        <dbReference type="SAM" id="Coils"/>
    </source>
</evidence>
<keyword evidence="3" id="KW-1185">Reference proteome</keyword>
<name>A0A549YJV7_9BACI</name>
<sequence length="218" mass="25257">MNKKAILVIFAVIFFVSVTYFIDTDGNNVPLDEANSLTNLEKENNKLKEEIVYLKQDVETLKQSLFEAEKFILDSERASDYLPSSEAEILYKDIGDTRYFVLFRDKAEKYLTVASAKPRFDISFTIPSLNPTNGITMDYIRDTEYNYFGGIITDKNIKEIQVLQDKKVHKAIIFKLKDNIYGWYSIFQSKREVMGDSPDNIRIQALGEDDVILWQETN</sequence>
<dbReference type="RefSeq" id="WP_142791158.1">
    <property type="nucleotide sequence ID" value="NZ_VJMZ01000001.1"/>
</dbReference>